<dbReference type="InterPro" id="IPR050194">
    <property type="entry name" value="Glycosyltransferase_grp1"/>
</dbReference>
<dbReference type="PANTHER" id="PTHR45947">
    <property type="entry name" value="SULFOQUINOVOSYL TRANSFERASE SQD2"/>
    <property type="match status" value="1"/>
</dbReference>
<organism evidence="5 6">
    <name type="scientific">Hortaea werneckii</name>
    <name type="common">Black yeast</name>
    <name type="synonym">Cladosporium werneckii</name>
    <dbReference type="NCBI Taxonomy" id="91943"/>
    <lineage>
        <taxon>Eukaryota</taxon>
        <taxon>Fungi</taxon>
        <taxon>Dikarya</taxon>
        <taxon>Ascomycota</taxon>
        <taxon>Pezizomycotina</taxon>
        <taxon>Dothideomycetes</taxon>
        <taxon>Dothideomycetidae</taxon>
        <taxon>Mycosphaerellales</taxon>
        <taxon>Teratosphaeriaceae</taxon>
        <taxon>Hortaea</taxon>
    </lineage>
</organism>
<dbReference type="EMBL" id="QWIO01000153">
    <property type="protein sequence ID" value="RMZ06541.1"/>
    <property type="molecule type" value="Genomic_DNA"/>
</dbReference>
<dbReference type="SUPFAM" id="SSF53756">
    <property type="entry name" value="UDP-Glycosyltransferase/glycogen phosphorylase"/>
    <property type="match status" value="1"/>
</dbReference>
<comment type="caution">
    <text evidence="5">The sequence shown here is derived from an EMBL/GenBank/DDBJ whole genome shotgun (WGS) entry which is preliminary data.</text>
</comment>
<keyword evidence="3" id="KW-1133">Transmembrane helix</keyword>
<protein>
    <recommendedName>
        <fullName evidence="4">Glycosyl transferase family 1 domain-containing protein</fullName>
    </recommendedName>
</protein>
<dbReference type="Proteomes" id="UP000269539">
    <property type="component" value="Unassembled WGS sequence"/>
</dbReference>
<feature type="transmembrane region" description="Helical" evidence="3">
    <location>
        <begin position="622"/>
        <end position="643"/>
    </location>
</feature>
<evidence type="ECO:0000313" key="6">
    <source>
        <dbReference type="Proteomes" id="UP000269539"/>
    </source>
</evidence>
<evidence type="ECO:0000256" key="3">
    <source>
        <dbReference type="SAM" id="Phobius"/>
    </source>
</evidence>
<dbReference type="AlphaFoldDB" id="A0A3M7GZF2"/>
<dbReference type="InterPro" id="IPR001296">
    <property type="entry name" value="Glyco_trans_1"/>
</dbReference>
<keyword evidence="3" id="KW-0472">Membrane</keyword>
<evidence type="ECO:0000313" key="5">
    <source>
        <dbReference type="EMBL" id="RMZ06541.1"/>
    </source>
</evidence>
<feature type="domain" description="Glycosyl transferase family 1" evidence="4">
    <location>
        <begin position="412"/>
        <end position="573"/>
    </location>
</feature>
<dbReference type="PANTHER" id="PTHR45947:SF3">
    <property type="entry name" value="SULFOQUINOVOSYL TRANSFERASE SQD2"/>
    <property type="match status" value="1"/>
</dbReference>
<accession>A0A3M7GZF2</accession>
<feature type="compositionally biased region" description="Basic and acidic residues" evidence="2">
    <location>
        <begin position="240"/>
        <end position="252"/>
    </location>
</feature>
<dbReference type="GO" id="GO:0016757">
    <property type="term" value="F:glycosyltransferase activity"/>
    <property type="evidence" value="ECO:0007669"/>
    <property type="project" value="UniProtKB-KW"/>
</dbReference>
<keyword evidence="3" id="KW-0812">Transmembrane</keyword>
<sequence length="654" mass="72435">MYILALHRGKNSASQRFRGYGEEDNVNAIRASKALLLSPVVAPRVAWVNLPFPKVNDSSLLLCSVAERRAGIKLSTPTKQGQYKPFLEYDETMDFNSSSHTEQQQCFDSDRTKPDFPKSLVGANVLLATESLGPVNGVSRTTQSLVDYLRSNGVNVASCSPQYIGQHINITETKPERQPIINPDFLRKVEAKSSALASRAIGGSWQFHDSRRDSVISADGQMSLAPPTPARNPPIIKRNRSGDVKPRQDHGKSNNTNLDFRLKGFPLPYNPDLTVAYPFRLGVVYDQTFNPDIVYLASPASVGFQFLIQLRQLDNPPPTFLNFQTDLSAYAEILFPSPLDRYAVYLLHLVQGYLFRAPSVQTIFYPSAHVRKYMEAAGAPSHKMRQLGRGVDTDLFNPCRRKKGYRKVNGALLAPNDEVVFACVCRLAPEKGFEFLAQATRKLAETGLAFKLLIVGDNKNQAVVKEVKDFFLGLDDYVHFTGMLRGTALAEAYAAADIFLHCSITETFGLVVLESMASGVPVIARDEGGPSETVKHGRSGYLVPPCDLDSFVTRSYGLATDSELRQRLSANARVQALDTTWEKINNAVAVELAAALERQPRKSDNQKRHGGDYGSWTAMLRVYLAVGLIWGFWFIAVIPMLACGKVHGLLRKKL</sequence>
<evidence type="ECO:0000256" key="1">
    <source>
        <dbReference type="ARBA" id="ARBA00022676"/>
    </source>
</evidence>
<reference evidence="5 6" key="1">
    <citation type="journal article" date="2018" name="BMC Genomics">
        <title>Genomic evidence for intraspecific hybridization in a clonal and extremely halotolerant yeast.</title>
        <authorList>
            <person name="Gostincar C."/>
            <person name="Stajich J.E."/>
            <person name="Zupancic J."/>
            <person name="Zalar P."/>
            <person name="Gunde-Cimerman N."/>
        </authorList>
    </citation>
    <scope>NUCLEOTIDE SEQUENCE [LARGE SCALE GENOMIC DNA]</scope>
    <source>
        <strain evidence="5 6">EXF-10513</strain>
    </source>
</reference>
<evidence type="ECO:0000256" key="2">
    <source>
        <dbReference type="SAM" id="MobiDB-lite"/>
    </source>
</evidence>
<dbReference type="VEuPathDB" id="FungiDB:BTJ68_04592"/>
<evidence type="ECO:0000259" key="4">
    <source>
        <dbReference type="Pfam" id="PF00534"/>
    </source>
</evidence>
<proteinExistence type="predicted"/>
<feature type="region of interest" description="Disordered" evidence="2">
    <location>
        <begin position="219"/>
        <end position="257"/>
    </location>
</feature>
<dbReference type="Pfam" id="PF00534">
    <property type="entry name" value="Glycos_transf_1"/>
    <property type="match status" value="1"/>
</dbReference>
<name>A0A3M7GZF2_HORWE</name>
<dbReference type="Gene3D" id="3.40.50.2000">
    <property type="entry name" value="Glycogen Phosphorylase B"/>
    <property type="match status" value="2"/>
</dbReference>
<keyword evidence="1" id="KW-0808">Transferase</keyword>
<gene>
    <name evidence="5" type="ORF">D0864_02216</name>
</gene>
<keyword evidence="1" id="KW-0328">Glycosyltransferase</keyword>